<organism evidence="14">
    <name type="scientific">Phrynocephalus helioscopus</name>
    <name type="common">sunwatcher toadhead agama</name>
    <dbReference type="NCBI Taxonomy" id="171647"/>
    <lineage>
        <taxon>Eukaryota</taxon>
        <taxon>Metazoa</taxon>
        <taxon>Chordata</taxon>
        <taxon>Craniata</taxon>
        <taxon>Vertebrata</taxon>
        <taxon>Euteleostomi</taxon>
        <taxon>Lepidosauria</taxon>
        <taxon>Squamata</taxon>
        <taxon>Bifurcata</taxon>
        <taxon>Unidentata</taxon>
        <taxon>Episquamata</taxon>
        <taxon>Toxicofera</taxon>
        <taxon>Iguania</taxon>
        <taxon>Acrodonta</taxon>
        <taxon>Agamidae</taxon>
        <taxon>Agaminae</taxon>
        <taxon>Phrynocephalus</taxon>
    </lineage>
</organism>
<comment type="subcellular location">
    <subcellularLocation>
        <location evidence="1 12">Mitochondrion membrane</location>
        <topology evidence="1 12">Single-pass membrane protein</topology>
    </subcellularLocation>
</comment>
<evidence type="ECO:0000256" key="1">
    <source>
        <dbReference type="ARBA" id="ARBA00004304"/>
    </source>
</evidence>
<keyword evidence="6 12" id="KW-0375">Hydrogen ion transport</keyword>
<geneLocation type="mitochondrion" evidence="14"/>
<dbReference type="RefSeq" id="YP_009108192.1">
    <property type="nucleotide sequence ID" value="NC_025639.1"/>
</dbReference>
<evidence type="ECO:0000256" key="13">
    <source>
        <dbReference type="SAM" id="Phobius"/>
    </source>
</evidence>
<evidence type="ECO:0000256" key="11">
    <source>
        <dbReference type="ARBA" id="ARBA00023310"/>
    </source>
</evidence>
<keyword evidence="11" id="KW-0066">ATP synthesis</keyword>
<keyword evidence="9 12" id="KW-0496">Mitochondrion</keyword>
<proteinExistence type="inferred from homology"/>
<feature type="transmembrane region" description="Helical" evidence="13">
    <location>
        <begin position="6"/>
        <end position="25"/>
    </location>
</feature>
<evidence type="ECO:0000256" key="8">
    <source>
        <dbReference type="ARBA" id="ARBA00023065"/>
    </source>
</evidence>
<evidence type="ECO:0000256" key="7">
    <source>
        <dbReference type="ARBA" id="ARBA00022989"/>
    </source>
</evidence>
<evidence type="ECO:0000256" key="10">
    <source>
        <dbReference type="ARBA" id="ARBA00023136"/>
    </source>
</evidence>
<evidence type="ECO:0000256" key="2">
    <source>
        <dbReference type="ARBA" id="ARBA00008892"/>
    </source>
</evidence>
<evidence type="ECO:0000256" key="4">
    <source>
        <dbReference type="ARBA" id="ARBA00022547"/>
    </source>
</evidence>
<evidence type="ECO:0000256" key="12">
    <source>
        <dbReference type="RuleBase" id="RU003661"/>
    </source>
</evidence>
<evidence type="ECO:0000313" key="14">
    <source>
        <dbReference type="EMBL" id="AIU56754.1"/>
    </source>
</evidence>
<keyword evidence="5 12" id="KW-0812">Transmembrane</keyword>
<comment type="similarity">
    <text evidence="2 12">Belongs to the ATPase protein 8 family.</text>
</comment>
<evidence type="ECO:0000256" key="3">
    <source>
        <dbReference type="ARBA" id="ARBA00022448"/>
    </source>
</evidence>
<keyword evidence="10 13" id="KW-0472">Membrane</keyword>
<dbReference type="GO" id="GO:0045259">
    <property type="term" value="C:proton-transporting ATP synthase complex"/>
    <property type="evidence" value="ECO:0007669"/>
    <property type="project" value="UniProtKB-KW"/>
</dbReference>
<dbReference type="InterPro" id="IPR001421">
    <property type="entry name" value="ATP8_metazoa"/>
</dbReference>
<sequence>MPQLNTSNWFMTFLWTWLILLALTTKTTKTKLITKPKKLENKINYNQWTWPW</sequence>
<dbReference type="GO" id="GO:0015078">
    <property type="term" value="F:proton transmembrane transporter activity"/>
    <property type="evidence" value="ECO:0007669"/>
    <property type="project" value="InterPro"/>
</dbReference>
<gene>
    <name evidence="14" type="primary">ATP8</name>
</gene>
<dbReference type="CTD" id="4509"/>
<keyword evidence="4 12" id="KW-0138">CF(0)</keyword>
<keyword evidence="7 13" id="KW-1133">Transmembrane helix</keyword>
<keyword evidence="3 12" id="KW-0813">Transport</keyword>
<evidence type="ECO:0000256" key="6">
    <source>
        <dbReference type="ARBA" id="ARBA00022781"/>
    </source>
</evidence>
<dbReference type="EMBL" id="KM093858">
    <property type="protein sequence ID" value="AIU56754.1"/>
    <property type="molecule type" value="Genomic_DNA"/>
</dbReference>
<dbReference type="GeneID" id="22163038"/>
<protein>
    <recommendedName>
        <fullName evidence="12">ATP synthase complex subunit 8</fullName>
    </recommendedName>
</protein>
<name>A0A0U1XMF3_9SAUR</name>
<reference evidence="14" key="1">
    <citation type="journal article" date="2014" name="Mitochondrial DNA">
        <title>The complete mitochondrial genome of Phrynocephalus helioscopus (Reptilia, Squamata, Agamidae).</title>
        <authorList>
            <person name="Li D."/>
            <person name="Guo J."/>
            <person name="Zhou X."/>
            <person name="Chang C."/>
            <person name="Zhang S."/>
        </authorList>
    </citation>
    <scope>NUCLEOTIDE SEQUENCE</scope>
    <source>
        <tissue evidence="14">Liver</tissue>
    </source>
</reference>
<dbReference type="GO" id="GO:0031966">
    <property type="term" value="C:mitochondrial membrane"/>
    <property type="evidence" value="ECO:0007669"/>
    <property type="project" value="UniProtKB-SubCell"/>
</dbReference>
<dbReference type="AlphaFoldDB" id="A0A0U1XMF3"/>
<dbReference type="Pfam" id="PF00895">
    <property type="entry name" value="ATP-synt_8"/>
    <property type="match status" value="1"/>
</dbReference>
<evidence type="ECO:0000256" key="9">
    <source>
        <dbReference type="ARBA" id="ARBA00023128"/>
    </source>
</evidence>
<keyword evidence="8 12" id="KW-0406">Ion transport</keyword>
<accession>A0A0U1XMF3</accession>
<dbReference type="GO" id="GO:0015986">
    <property type="term" value="P:proton motive force-driven ATP synthesis"/>
    <property type="evidence" value="ECO:0007669"/>
    <property type="project" value="InterPro"/>
</dbReference>
<evidence type="ECO:0000256" key="5">
    <source>
        <dbReference type="ARBA" id="ARBA00022692"/>
    </source>
</evidence>